<evidence type="ECO:0000256" key="3">
    <source>
        <dbReference type="ARBA" id="ARBA00022741"/>
    </source>
</evidence>
<dbReference type="InterPro" id="IPR010488">
    <property type="entry name" value="Zeta_toxin_domain"/>
</dbReference>
<dbReference type="EC" id="2.7.1.176" evidence="2"/>
<evidence type="ECO:0000313" key="9">
    <source>
        <dbReference type="Proteomes" id="UP000246303"/>
    </source>
</evidence>
<evidence type="ECO:0000259" key="7">
    <source>
        <dbReference type="Pfam" id="PF06414"/>
    </source>
</evidence>
<dbReference type="EMBL" id="QHLZ01000012">
    <property type="protein sequence ID" value="PXA64358.1"/>
    <property type="molecule type" value="Genomic_DNA"/>
</dbReference>
<evidence type="ECO:0000313" key="8">
    <source>
        <dbReference type="EMBL" id="PXA64358.1"/>
    </source>
</evidence>
<comment type="similarity">
    <text evidence="1">Belongs to the zeta toxin family.</text>
</comment>
<dbReference type="Pfam" id="PF06414">
    <property type="entry name" value="Zeta_toxin"/>
    <property type="match status" value="1"/>
</dbReference>
<organism evidence="8 9">
    <name type="scientific">Arthrobacter psychrochitiniphilus</name>
    <dbReference type="NCBI Taxonomy" id="291045"/>
    <lineage>
        <taxon>Bacteria</taxon>
        <taxon>Bacillati</taxon>
        <taxon>Actinomycetota</taxon>
        <taxon>Actinomycetes</taxon>
        <taxon>Micrococcales</taxon>
        <taxon>Micrococcaceae</taxon>
        <taxon>Arthrobacter</taxon>
    </lineage>
</organism>
<dbReference type="InterPro" id="IPR027417">
    <property type="entry name" value="P-loop_NTPase"/>
</dbReference>
<feature type="domain" description="Zeta toxin" evidence="7">
    <location>
        <begin position="2"/>
        <end position="141"/>
    </location>
</feature>
<evidence type="ECO:0000256" key="1">
    <source>
        <dbReference type="ARBA" id="ARBA00009104"/>
    </source>
</evidence>
<name>A0A2V3DUV5_9MICC</name>
<protein>
    <recommendedName>
        <fullName evidence="5">UDP-N-acetylglucosamine kinase</fullName>
        <ecNumber evidence="2">2.7.1.176</ecNumber>
    </recommendedName>
    <alternativeName>
        <fullName evidence="5">UDP-N-acetylglucosamine kinase</fullName>
    </alternativeName>
</protein>
<evidence type="ECO:0000256" key="4">
    <source>
        <dbReference type="ARBA" id="ARBA00022840"/>
    </source>
</evidence>
<dbReference type="OrthoDB" id="9791543at2"/>
<accession>A0A2V3DUV5</accession>
<evidence type="ECO:0000256" key="6">
    <source>
        <dbReference type="ARBA" id="ARBA00048178"/>
    </source>
</evidence>
<proteinExistence type="inferred from homology"/>
<dbReference type="GO" id="GO:0005524">
    <property type="term" value="F:ATP binding"/>
    <property type="evidence" value="ECO:0007669"/>
    <property type="project" value="UniProtKB-KW"/>
</dbReference>
<dbReference type="RefSeq" id="WP_110107248.1">
    <property type="nucleotide sequence ID" value="NZ_JACBZZ010000001.1"/>
</dbReference>
<dbReference type="SUPFAM" id="SSF52540">
    <property type="entry name" value="P-loop containing nucleoside triphosphate hydrolases"/>
    <property type="match status" value="1"/>
</dbReference>
<gene>
    <name evidence="8" type="ORF">CVS29_15580</name>
</gene>
<keyword evidence="3" id="KW-0547">Nucleotide-binding</keyword>
<dbReference type="PANTHER" id="PTHR39206:SF1">
    <property type="entry name" value="SLL8004 PROTEIN"/>
    <property type="match status" value="1"/>
</dbReference>
<evidence type="ECO:0000256" key="2">
    <source>
        <dbReference type="ARBA" id="ARBA00011963"/>
    </source>
</evidence>
<sequence>MPILHLIAGPNGSGKSTYVERILQPVTHLPLVNADLIAAKRWPGAEMQHAYEASRAAADERTQLLAARRSFISETVFSHPSKLDLIQEAHSSGYLVQLYVMLLPVDASVNRVAERVRCGGHNVPEQKIRDRHARLWELIATARLVADRTEFLENSTAKNPFRRVAEYERGRLVGEPTWPNWTPDALTA</sequence>
<comment type="caution">
    <text evidence="8">The sequence shown here is derived from an EMBL/GenBank/DDBJ whole genome shotgun (WGS) entry which is preliminary data.</text>
</comment>
<reference evidence="8 9" key="1">
    <citation type="submission" date="2018-05" db="EMBL/GenBank/DDBJ databases">
        <title>Genetic diversity of glacier-inhabiting Cryobacterium bacteria in China and description of Cryobacterium mengkeensis sp. nov. and Arthrobacter glacialis sp. nov.</title>
        <authorList>
            <person name="Liu Q."/>
            <person name="Xin Y.-H."/>
        </authorList>
    </citation>
    <scope>NUCLEOTIDE SEQUENCE [LARGE SCALE GENOMIC DNA]</scope>
    <source>
        <strain evidence="8 9">GP3</strain>
    </source>
</reference>
<dbReference type="GO" id="GO:0016301">
    <property type="term" value="F:kinase activity"/>
    <property type="evidence" value="ECO:0007669"/>
    <property type="project" value="InterPro"/>
</dbReference>
<keyword evidence="9" id="KW-1185">Reference proteome</keyword>
<dbReference type="PANTHER" id="PTHR39206">
    <property type="entry name" value="SLL8004 PROTEIN"/>
    <property type="match status" value="1"/>
</dbReference>
<dbReference type="Gene3D" id="3.40.50.300">
    <property type="entry name" value="P-loop containing nucleotide triphosphate hydrolases"/>
    <property type="match status" value="1"/>
</dbReference>
<comment type="catalytic activity">
    <reaction evidence="6">
        <text>UDP-N-acetyl-alpha-D-glucosamine + ATP = UDP-N-acetyl-alpha-D-glucosamine 3'-phosphate + ADP + H(+)</text>
        <dbReference type="Rhea" id="RHEA:32671"/>
        <dbReference type="ChEBI" id="CHEBI:15378"/>
        <dbReference type="ChEBI" id="CHEBI:30616"/>
        <dbReference type="ChEBI" id="CHEBI:57705"/>
        <dbReference type="ChEBI" id="CHEBI:64353"/>
        <dbReference type="ChEBI" id="CHEBI:456216"/>
        <dbReference type="EC" id="2.7.1.176"/>
    </reaction>
</comment>
<dbReference type="AlphaFoldDB" id="A0A2V3DUV5"/>
<keyword evidence="4" id="KW-0067">ATP-binding</keyword>
<dbReference type="Proteomes" id="UP000246303">
    <property type="component" value="Unassembled WGS sequence"/>
</dbReference>
<evidence type="ECO:0000256" key="5">
    <source>
        <dbReference type="ARBA" id="ARBA00032897"/>
    </source>
</evidence>